<evidence type="ECO:0008006" key="23">
    <source>
        <dbReference type="Google" id="ProtNLM"/>
    </source>
</evidence>
<feature type="disulfide bond" evidence="12">
    <location>
        <begin position="233"/>
        <end position="248"/>
    </location>
</feature>
<evidence type="ECO:0000256" key="13">
    <source>
        <dbReference type="PROSITE-ProRule" id="PRU00460"/>
    </source>
</evidence>
<feature type="domain" description="Ig-like" evidence="19">
    <location>
        <begin position="2553"/>
        <end position="2636"/>
    </location>
</feature>
<feature type="disulfide bond" evidence="12">
    <location>
        <begin position="295"/>
        <end position="307"/>
    </location>
</feature>
<feature type="domain" description="Ig-like" evidence="19">
    <location>
        <begin position="2651"/>
        <end position="2735"/>
    </location>
</feature>
<keyword evidence="2" id="KW-0964">Secreted</keyword>
<feature type="disulfide bond" evidence="12">
    <location>
        <begin position="571"/>
        <end position="586"/>
    </location>
</feature>
<evidence type="ECO:0000259" key="19">
    <source>
        <dbReference type="PROSITE" id="PS50835"/>
    </source>
</evidence>
<feature type="domain" description="EGF-like" evidence="17">
    <location>
        <begin position="3044"/>
        <end position="3079"/>
    </location>
</feature>
<dbReference type="Gene3D" id="4.10.400.10">
    <property type="entry name" value="Low-density Lipoprotein Receptor"/>
    <property type="match status" value="9"/>
</dbReference>
<feature type="domain" description="Ig-like" evidence="19">
    <location>
        <begin position="1894"/>
        <end position="1977"/>
    </location>
</feature>
<feature type="disulfide bond" evidence="12">
    <location>
        <begin position="38"/>
        <end position="56"/>
    </location>
</feature>
<dbReference type="InterPro" id="IPR007110">
    <property type="entry name" value="Ig-like_dom"/>
</dbReference>
<feature type="domain" description="Ig-like" evidence="19">
    <location>
        <begin position="2743"/>
        <end position="2827"/>
    </location>
</feature>
<feature type="chain" id="PRO_5046300222" description="Basement membrane-specific heparan sulfate proteoglycan core protein" evidence="15">
    <location>
        <begin position="24"/>
        <end position="3552"/>
    </location>
</feature>
<dbReference type="CDD" id="cd00110">
    <property type="entry name" value="LamG"/>
    <property type="match status" value="3"/>
</dbReference>
<dbReference type="InterPro" id="IPR013320">
    <property type="entry name" value="ConA-like_dom_sf"/>
</dbReference>
<gene>
    <name evidence="21" type="ORF">JYU34_000504</name>
</gene>
<feature type="disulfide bond" evidence="12">
    <location>
        <begin position="599"/>
        <end position="617"/>
    </location>
</feature>
<dbReference type="PROSITE" id="PS51257">
    <property type="entry name" value="PROKAR_LIPOPROTEIN"/>
    <property type="match status" value="1"/>
</dbReference>
<reference evidence="21 22" key="1">
    <citation type="submission" date="2021-06" db="EMBL/GenBank/DDBJ databases">
        <title>A haploid diamondback moth (Plutella xylostella L.) genome assembly resolves 31 chromosomes and identifies a diamide resistance mutation.</title>
        <authorList>
            <person name="Ward C.M."/>
            <person name="Perry K.D."/>
            <person name="Baker G."/>
            <person name="Powis K."/>
            <person name="Heckel D.G."/>
            <person name="Baxter S.W."/>
        </authorList>
    </citation>
    <scope>NUCLEOTIDE SEQUENCE [LARGE SCALE GENOMIC DNA]</scope>
    <source>
        <strain evidence="21 22">LV</strain>
        <tissue evidence="21">Single pupa</tissue>
    </source>
</reference>
<dbReference type="InterPro" id="IPR051170">
    <property type="entry name" value="Neural/epithelial_adhesion"/>
</dbReference>
<feature type="compositionally biased region" description="Gly residues" evidence="14">
    <location>
        <begin position="384"/>
        <end position="393"/>
    </location>
</feature>
<feature type="compositionally biased region" description="Low complexity" evidence="14">
    <location>
        <begin position="338"/>
        <end position="354"/>
    </location>
</feature>
<feature type="disulfide bond" evidence="12">
    <location>
        <begin position="31"/>
        <end position="43"/>
    </location>
</feature>
<dbReference type="SMART" id="SM00181">
    <property type="entry name" value="EGF"/>
    <property type="match status" value="10"/>
</dbReference>
<organism evidence="21 22">
    <name type="scientific">Plutella xylostella</name>
    <name type="common">Diamondback moth</name>
    <name type="synonym">Plutella maculipennis</name>
    <dbReference type="NCBI Taxonomy" id="51655"/>
    <lineage>
        <taxon>Eukaryota</taxon>
        <taxon>Metazoa</taxon>
        <taxon>Ecdysozoa</taxon>
        <taxon>Arthropoda</taxon>
        <taxon>Hexapoda</taxon>
        <taxon>Insecta</taxon>
        <taxon>Pterygota</taxon>
        <taxon>Neoptera</taxon>
        <taxon>Endopterygota</taxon>
        <taxon>Lepidoptera</taxon>
        <taxon>Glossata</taxon>
        <taxon>Ditrysia</taxon>
        <taxon>Yponomeutoidea</taxon>
        <taxon>Plutellidae</taxon>
        <taxon>Plutella</taxon>
    </lineage>
</organism>
<feature type="disulfide bond" evidence="12">
    <location>
        <begin position="655"/>
        <end position="670"/>
    </location>
</feature>
<feature type="disulfide bond" evidence="12">
    <location>
        <begin position="195"/>
        <end position="210"/>
    </location>
</feature>
<feature type="domain" description="Ig-like" evidence="19">
    <location>
        <begin position="448"/>
        <end position="536"/>
    </location>
</feature>
<dbReference type="PANTHER" id="PTHR12231:SF253">
    <property type="entry name" value="DPR-INTERACTING PROTEIN ETA, ISOFORM B-RELATED"/>
    <property type="match status" value="1"/>
</dbReference>
<dbReference type="SMART" id="SM00179">
    <property type="entry name" value="EGF_CA"/>
    <property type="match status" value="4"/>
</dbReference>
<feature type="disulfide bond" evidence="12">
    <location>
        <begin position="592"/>
        <end position="604"/>
    </location>
</feature>
<feature type="domain" description="Laminin G" evidence="16">
    <location>
        <begin position="2830"/>
        <end position="3008"/>
    </location>
</feature>
<feature type="disulfide bond" evidence="12">
    <location>
        <begin position="110"/>
        <end position="128"/>
    </location>
</feature>
<dbReference type="InterPro" id="IPR000034">
    <property type="entry name" value="Laminin_IV"/>
</dbReference>
<dbReference type="PROSITE" id="PS00022">
    <property type="entry name" value="EGF_1"/>
    <property type="match status" value="5"/>
</dbReference>
<dbReference type="Gene3D" id="2.10.25.10">
    <property type="entry name" value="Laminin"/>
    <property type="match status" value="7"/>
</dbReference>
<evidence type="ECO:0000256" key="3">
    <source>
        <dbReference type="ARBA" id="ARBA00022530"/>
    </source>
</evidence>
<keyword evidence="3" id="KW-0272">Extracellular matrix</keyword>
<dbReference type="Gene3D" id="2.170.300.10">
    <property type="entry name" value="Tie2 ligand-binding domain superfamily"/>
    <property type="match status" value="1"/>
</dbReference>
<evidence type="ECO:0000256" key="7">
    <source>
        <dbReference type="ARBA" id="ARBA00023157"/>
    </source>
</evidence>
<feature type="disulfide bond" evidence="13">
    <location>
        <begin position="1480"/>
        <end position="1489"/>
    </location>
</feature>
<feature type="domain" description="Ig-like" evidence="19">
    <location>
        <begin position="2265"/>
        <end position="2350"/>
    </location>
</feature>
<feature type="domain" description="EGF-like" evidence="17">
    <location>
        <begin position="3283"/>
        <end position="3318"/>
    </location>
</feature>
<feature type="signal peptide" evidence="15">
    <location>
        <begin position="1"/>
        <end position="23"/>
    </location>
</feature>
<evidence type="ECO:0000256" key="8">
    <source>
        <dbReference type="ARBA" id="ARBA00023180"/>
    </source>
</evidence>
<evidence type="ECO:0000313" key="22">
    <source>
        <dbReference type="Proteomes" id="UP000823941"/>
    </source>
</evidence>
<evidence type="ECO:0000256" key="9">
    <source>
        <dbReference type="ARBA" id="ARBA00023292"/>
    </source>
</evidence>
<dbReference type="PROSITE" id="PS50027">
    <property type="entry name" value="EGF_LAM_2"/>
    <property type="match status" value="2"/>
</dbReference>
<feature type="compositionally biased region" description="Low complexity" evidence="14">
    <location>
        <begin position="417"/>
        <end position="438"/>
    </location>
</feature>
<feature type="disulfide bond" evidence="12">
    <location>
        <begin position="314"/>
        <end position="329"/>
    </location>
</feature>
<evidence type="ECO:0000256" key="5">
    <source>
        <dbReference type="ARBA" id="ARBA00022737"/>
    </source>
</evidence>
<feature type="disulfide bond" evidence="11">
    <location>
        <begin position="3308"/>
        <end position="3317"/>
    </location>
</feature>
<dbReference type="Pfam" id="PF00052">
    <property type="entry name" value="Laminin_B"/>
    <property type="match status" value="3"/>
</dbReference>
<comment type="caution">
    <text evidence="21">The sequence shown here is derived from an EMBL/GenBank/DDBJ whole genome shotgun (WGS) entry which is preliminary data.</text>
</comment>
<feature type="region of interest" description="Disordered" evidence="14">
    <location>
        <begin position="336"/>
        <end position="443"/>
    </location>
</feature>
<dbReference type="InterPro" id="IPR001791">
    <property type="entry name" value="Laminin_G"/>
</dbReference>
<protein>
    <recommendedName>
        <fullName evidence="23">Basement membrane-specific heparan sulfate proteoglycan core protein</fullName>
    </recommendedName>
</protein>
<dbReference type="Pfam" id="PF00057">
    <property type="entry name" value="Ldl_recept_a"/>
    <property type="match status" value="9"/>
</dbReference>
<feature type="domain" description="Ig-like" evidence="19">
    <location>
        <begin position="2373"/>
        <end position="2460"/>
    </location>
</feature>
<evidence type="ECO:0000313" key="21">
    <source>
        <dbReference type="EMBL" id="KAG7313387.1"/>
    </source>
</evidence>
<dbReference type="PANTHER" id="PTHR12231">
    <property type="entry name" value="CTX-RELATED TYPE I TRANSMEMBRANE PROTEIN"/>
    <property type="match status" value="1"/>
</dbReference>
<dbReference type="InterPro" id="IPR000152">
    <property type="entry name" value="EGF-type_Asp/Asn_hydroxyl_site"/>
</dbReference>
<keyword evidence="22" id="KW-1185">Reference proteome</keyword>
<feature type="compositionally biased region" description="Gly residues" evidence="14">
    <location>
        <begin position="402"/>
        <end position="416"/>
    </location>
</feature>
<feature type="domain" description="EGF-like" evidence="17">
    <location>
        <begin position="3325"/>
        <end position="3365"/>
    </location>
</feature>
<feature type="disulfide bond" evidence="11">
    <location>
        <begin position="3013"/>
        <end position="3030"/>
    </location>
</feature>
<feature type="disulfide bond" evidence="11">
    <location>
        <begin position="3355"/>
        <end position="3364"/>
    </location>
</feature>
<keyword evidence="10" id="KW-0393">Immunoglobulin domain</keyword>
<keyword evidence="9 13" id="KW-0424">Laminin EGF-like domain</keyword>
<dbReference type="InterPro" id="IPR009030">
    <property type="entry name" value="Growth_fac_rcpt_cys_sf"/>
</dbReference>
<dbReference type="SMART" id="SM00180">
    <property type="entry name" value="EGF_Lam"/>
    <property type="match status" value="6"/>
</dbReference>
<dbReference type="InterPro" id="IPR013098">
    <property type="entry name" value="Ig_I-set"/>
</dbReference>
<dbReference type="PROSITE" id="PS01209">
    <property type="entry name" value="LDLRA_1"/>
    <property type="match status" value="6"/>
</dbReference>
<dbReference type="CDD" id="cd00054">
    <property type="entry name" value="EGF_CA"/>
    <property type="match status" value="4"/>
</dbReference>
<dbReference type="PROSITE" id="PS50026">
    <property type="entry name" value="EGF_3"/>
    <property type="match status" value="4"/>
</dbReference>
<dbReference type="PRINTS" id="PR00261">
    <property type="entry name" value="LDLRECEPTOR"/>
</dbReference>
<comment type="subcellular location">
    <subcellularLocation>
        <location evidence="1">Secreted</location>
        <location evidence="1">Extracellular space</location>
        <location evidence="1">Extracellular matrix</location>
        <location evidence="1">Basement membrane</location>
    </subcellularLocation>
</comment>
<feature type="domain" description="Laminin EGF-like" evidence="18">
    <location>
        <begin position="1462"/>
        <end position="1509"/>
    </location>
</feature>
<evidence type="ECO:0000256" key="14">
    <source>
        <dbReference type="SAM" id="MobiDB-lite"/>
    </source>
</evidence>
<dbReference type="SMART" id="SM00282">
    <property type="entry name" value="LamG"/>
    <property type="match status" value="3"/>
</dbReference>
<dbReference type="InterPro" id="IPR003599">
    <property type="entry name" value="Ig_sub"/>
</dbReference>
<keyword evidence="4 15" id="KW-0732">Signal</keyword>
<feature type="disulfide bond" evidence="12">
    <location>
        <begin position="278"/>
        <end position="293"/>
    </location>
</feature>
<dbReference type="PROSITE" id="PS01248">
    <property type="entry name" value="EGF_LAM_1"/>
    <property type="match status" value="3"/>
</dbReference>
<dbReference type="Pfam" id="PF13895">
    <property type="entry name" value="Ig_2"/>
    <property type="match status" value="1"/>
</dbReference>
<dbReference type="SMART" id="SM00409">
    <property type="entry name" value="IG"/>
    <property type="match status" value="13"/>
</dbReference>
<dbReference type="SUPFAM" id="SSF57184">
    <property type="entry name" value="Growth factor receptor domain"/>
    <property type="match status" value="1"/>
</dbReference>
<dbReference type="PROSITE" id="PS51115">
    <property type="entry name" value="LAMININ_IVA"/>
    <property type="match status" value="3"/>
</dbReference>
<evidence type="ECO:0000259" key="18">
    <source>
        <dbReference type="PROSITE" id="PS50027"/>
    </source>
</evidence>
<feature type="disulfide bond" evidence="12">
    <location>
        <begin position="50"/>
        <end position="65"/>
    </location>
</feature>
<dbReference type="InterPro" id="IPR002172">
    <property type="entry name" value="LDrepeatLR_classA_rpt"/>
</dbReference>
<dbReference type="Pfam" id="PF00008">
    <property type="entry name" value="EGF"/>
    <property type="match status" value="2"/>
</dbReference>
<dbReference type="Gene3D" id="2.60.120.200">
    <property type="match status" value="3"/>
</dbReference>
<feature type="domain" description="Ig-like" evidence="19">
    <location>
        <begin position="678"/>
        <end position="762"/>
    </location>
</feature>
<evidence type="ECO:0000256" key="1">
    <source>
        <dbReference type="ARBA" id="ARBA00004302"/>
    </source>
</evidence>
<dbReference type="SUPFAM" id="SSF48726">
    <property type="entry name" value="Immunoglobulin"/>
    <property type="match status" value="13"/>
</dbReference>
<name>A0ABQ7R7W1_PLUXY</name>
<feature type="domain" description="Ig-like" evidence="19">
    <location>
        <begin position="1985"/>
        <end position="2071"/>
    </location>
</feature>
<feature type="domain" description="Ig-like" evidence="19">
    <location>
        <begin position="1792"/>
        <end position="1883"/>
    </location>
</feature>
<evidence type="ECO:0000256" key="15">
    <source>
        <dbReference type="SAM" id="SignalP"/>
    </source>
</evidence>
<feature type="disulfide bond" evidence="12">
    <location>
        <begin position="266"/>
        <end position="284"/>
    </location>
</feature>
<feature type="disulfide bond" evidence="12">
    <location>
        <begin position="559"/>
        <end position="577"/>
    </location>
</feature>
<dbReference type="SMART" id="SM00192">
    <property type="entry name" value="LDLa"/>
    <property type="match status" value="11"/>
</dbReference>
<feature type="domain" description="Laminin IV type A" evidence="20">
    <location>
        <begin position="816"/>
        <end position="1000"/>
    </location>
</feature>
<feature type="domain" description="Laminin G" evidence="16">
    <location>
        <begin position="3083"/>
        <end position="3263"/>
    </location>
</feature>
<dbReference type="InterPro" id="IPR023415">
    <property type="entry name" value="LDLR_class-A_CS"/>
</dbReference>
<dbReference type="PROSITE" id="PS01186">
    <property type="entry name" value="EGF_2"/>
    <property type="match status" value="4"/>
</dbReference>
<feature type="region of interest" description="Disordered" evidence="14">
    <location>
        <begin position="1775"/>
        <end position="1796"/>
    </location>
</feature>
<dbReference type="InterPro" id="IPR036055">
    <property type="entry name" value="LDL_receptor-like_sf"/>
</dbReference>
<feature type="domain" description="Laminin EGF-like" evidence="18">
    <location>
        <begin position="1408"/>
        <end position="1453"/>
    </location>
</feature>
<feature type="domain" description="Ig-like" evidence="19">
    <location>
        <begin position="2173"/>
        <end position="2260"/>
    </location>
</feature>
<feature type="disulfide bond" evidence="12">
    <location>
        <begin position="611"/>
        <end position="626"/>
    </location>
</feature>
<dbReference type="InterPro" id="IPR003598">
    <property type="entry name" value="Ig_sub2"/>
</dbReference>
<dbReference type="SMART" id="SM00281">
    <property type="entry name" value="LamB"/>
    <property type="match status" value="3"/>
</dbReference>
<dbReference type="CDD" id="cd00112">
    <property type="entry name" value="LDLa"/>
    <property type="match status" value="11"/>
</dbReference>
<dbReference type="Pfam" id="PF00054">
    <property type="entry name" value="Laminin_G_1"/>
    <property type="match status" value="2"/>
</dbReference>
<feature type="disulfide bond" evidence="13">
    <location>
        <begin position="1427"/>
        <end position="1436"/>
    </location>
</feature>
<dbReference type="InterPro" id="IPR013783">
    <property type="entry name" value="Ig-like_fold"/>
</dbReference>
<feature type="domain" description="Laminin IV type A" evidence="20">
    <location>
        <begin position="1537"/>
        <end position="1715"/>
    </location>
</feature>
<evidence type="ECO:0000259" key="16">
    <source>
        <dbReference type="PROSITE" id="PS50025"/>
    </source>
</evidence>
<dbReference type="Gene3D" id="2.60.40.10">
    <property type="entry name" value="Immunoglobulins"/>
    <property type="match status" value="13"/>
</dbReference>
<feature type="domain" description="Laminin IV type A" evidence="20">
    <location>
        <begin position="1190"/>
        <end position="1374"/>
    </location>
</feature>
<feature type="disulfide bond" evidence="11">
    <location>
        <begin position="3032"/>
        <end position="3041"/>
    </location>
</feature>
<keyword evidence="11" id="KW-0245">EGF-like domain</keyword>
<evidence type="ECO:0000256" key="6">
    <source>
        <dbReference type="ARBA" id="ARBA00022869"/>
    </source>
</evidence>
<dbReference type="Pfam" id="PF00053">
    <property type="entry name" value="EGF_laminin"/>
    <property type="match status" value="5"/>
</dbReference>
<dbReference type="Proteomes" id="UP000823941">
    <property type="component" value="Chromosome 1"/>
</dbReference>
<dbReference type="CDD" id="cd00055">
    <property type="entry name" value="EGF_Lam"/>
    <property type="match status" value="3"/>
</dbReference>
<keyword evidence="5" id="KW-0677">Repeat</keyword>
<dbReference type="PROSITE" id="PS50835">
    <property type="entry name" value="IG_LIKE"/>
    <property type="match status" value="13"/>
</dbReference>
<feature type="domain" description="Ig-like" evidence="19">
    <location>
        <begin position="2468"/>
        <end position="2552"/>
    </location>
</feature>
<feature type="disulfide bond" evidence="12">
    <location>
        <begin position="87"/>
        <end position="102"/>
    </location>
</feature>
<feature type="disulfide bond" evidence="12">
    <location>
        <begin position="302"/>
        <end position="320"/>
    </location>
</feature>
<evidence type="ECO:0000256" key="12">
    <source>
        <dbReference type="PROSITE-ProRule" id="PRU00124"/>
    </source>
</evidence>
<dbReference type="SUPFAM" id="SSF57424">
    <property type="entry name" value="LDL receptor-like module"/>
    <property type="match status" value="9"/>
</dbReference>
<dbReference type="InterPro" id="IPR002049">
    <property type="entry name" value="LE_dom"/>
</dbReference>
<sequence length="3552" mass="387497">MGTFRGKTEAVILLLAVTSVIQAQQTILQSCGSDDFRCDNGKCIAGYKRCDHVIDCSTQEDEANCDCGNDEFRCISDGTCIEKRKVCDGTAHCSDGSDEESCSMSGYFRCRTGKFIPERLRCNGQYDCPIGDYSDEKNCRPQACPDNSVSCDTGGCGVRCDGIRDCDGGEDEELCTDEGCNHYCDDHCLDDSLICNGNPDCRDGSDEAECDNCDGPTDFRCHNGECIKDSLRCNSIPECSDGSDEENCANTIIPVPEGCNANQYQCRNGLCIDKQFVCDGQLDCTDNSDELSCPCSEDNWACRSGQCIPRYSVCDGIPDCPDQSDESACATPAPDFGYPQYPTSTTPSPVYTTTGFPIRPPAPYPGAYPDSGYNRPGYPESGYPGAGYPGAGYPGSRPGEGSRPGSGSRPGQGGSGYPDSGFYPGSGSNPGSGSSSYPGAGGAGAGGPVALNLKTYPKEQTVRYGGDVVFQCRDEGPQRAPVRWIREGGRPLKPGSTDRNGRLEMFRVSASDSGTYVCQATKFLGYPGSELKVVLTVDTKTSTPRPPPFFACKPNEATCGNGQCIPKSAVCDGKRDCTDGADEDECQQGGFCEPNQYQCRNRRCVLKTWLCDSEDDCGDGSDEENCGVSNPGEVCLPIEFSCRTDNQCIPKSFHCDGHNDCFDNSDELGCAKVSIRKPPLPQNVRLQPGDTLTLTCAAVGVPTPLISWRLNWGHVPTKCRSTSIDGVGTLTCPNIQPEDSGAYSCEAINNKGTAFAAPDSIVFVNRTSVCPSGYFNSEANSARECVRCFCFGESTQCKSADLFTYNMPTPLGEGGTRLTGVKASSSGEISIDSQPITELYWYQPLRNGAAVTKLETYASSQAHPYITLPESYNGNQLTSYGGYIKYRLQPHSKRFGYDDNVPDIIIKGKHETILHYHPQRNERDRNINARLVPTNWMKADPRSRSLAPATREDIMMALDNVETILLRSDLNGAGANITDFTMESAQLINVGLGAATLVEECQCPPGYEGLSCQKCAAGHQRQRSGPWLGNCVKEERPCEPGTYGDPQTGCRPCPCPLTNRENNFARTCSLGPNGVVCDCMTGYEGANCEVCSPDYIGNPLIPGDSCKPRPTDNCNPVGTLRFRLPDQCECKENVRGQYCDQCNEFSFYLSEDFRHGCAQCFCSGVTQECRSSGLRRKTSTVMFNVPDIVSQVKVYNSTPVGPAGSLRYNAPVETDLVPIFTRGEIALGTFDRSRPTIYYWSLPISFAGDKVTSYGGFLRYTLRHVPSPGSQTRNNAADVQLISDNRLTFHYFGHFTPSSNGVINGTVQFLEKGWQRSDGKEVQRESLLLALADVKTILIKATYTANTELASLVSASIDTAEYGGNGPQALHVEECVCPAGYLGTSCEDCAPGYTRSPGGLYLGLCRTCECNGRSDMCDPESGVCYDCADNTDGDNCENCKPGYERDRYDKCVPSYPEPNVNCNCDPRGTDRPCEQGRCICKQNVEGDSCDRCRPGTFGLDASNPDGCIPCYCSGATKDCHEGVHYTRVPMPAPIFGENYGGYAITNFAADSVVHSEFVPAANESELMYVFTYPPNEELYWSLPVFPGNRVLSYGGNLSLTQRFNSGGYDEESEPGIDVALVSDDITITWSNPIRLREGQSLSYKVPLTEDGWYIYNTATPANRNDFMNVLKNLRRVLVKATVTRSPRLQSTSIADVSMDTAFADLNGPPVKGVEVCMCPPGFTGTSCESCTSGYYKDLMGTCRPCSCNGNDCQLGPYGNVVCNCRPPYTGRDCSSVAGASSTDDGTTRPPPPQSTVTVRITSPTIKIQDVGGSVNFTCQAQSRYSNAPVPVTWKKADGYLPLDRTYIDEQAGLLRISNVQVSDSGRYICYAYGGISMEEASVTLRVPGNDMTLPTVNINPAYNEYSEGDRIELECLATGNPMPRITWQRASNRALPLYSTISESRFIIERAFEEDSGEYRCIATNQAGSMDRTAVITVRPRQSRPQREKLTISPSAVNVGEGQSTRVVCTGSANIPSGSIGWTRQDGGELTQNVQSDNGVLYIDGARAENQGVYICQASSSNVAPVPVVVTVILTGTPPPSENPNVTVLEDRIKIPTGGNVVINCIPSGQPLPLITWKKHESKLGPGTSQRDNTLVISQAREEDQGYYLCEGTVDNVPVANVYVFVEIERREPPVVEIWPQAEQAVPLGAQFEFRCQIKGGIPEPYITWDRNGGRQLSPHVQIQPQNVLSFEKVEVNDEGEYTCTARNDAGTSSASAVLKVRSPPKIVITPKNDLTVADGDQFNIECRASGYPEPLVSIRKDPPTVRTIVPPTPGIAALRVASASNIDDGSYTCVATSAAGTLEESFIVRVLRGDGAYGGGYFPDDGGSGEEPDVGIDTDDGLRTENLVVADGQDTSIYCNASDDSEVQWSRERGQPLQSNARQNGNELRIIGTSRDDSGYYECTITNRYTGEPQQMTYTMLQVMRAPRITLRPPTQTVYPGQSPTVECQVDGDDILEISWKPVNRPFSRRVEARHSTLIFHQIEVEDAGQYECFAKNRIANVTGVAEVKVNEELSRQPVESHDNEQFAHVGAGVHLSCNVSGRDLRTRWTKDGRPLPRTVRQKQDGSLFIGRAQKSDSGHYVCVIQDPYGRQTVNYINLHIEGSEEEMAPLVEIDQPRRQFRVGENVDVLCRMTSRDTRITWERLGTNQFVETTSYGDGSRLRIAGVEESDAGVYRCTGRDLYNRVSSDDFNLEVIPGQNQPSYPDNDRDEVYTARIKDTVNLPCKHNLEPPVSIEWRKEYVPLSSGVRNNEPNLHLERVTELDAGTYICRVSNSQAAVEARAILRVIGVVPSFDGSAWLSLPKIKDAYSQLDIELSLKPTGDMNGLVLYNSEKQGRTGDFIALQLVDGVPQFNMETGNGPIVVRGDRPLQLNTWHTIRINSINGNKVTMDVDNTGPFVQERSDLSVLDLDQPLYIGGVPTEQQLPEWLGGVPPFIGCVSMLILGREEVNMMMDKIDDYNVKECETCSPNLCYNNGVCQEARNEHGYTCLCPAGFAGQDCSRTGEACRPGLCGPGKCTDTNDGFKCSCPVTYTGKRCEIQQSIEYPAFTGNAFLAVPISRRTRFFRIAMKVKASSYPIADGIIMYCAESPRGYGAFTSLAVRNGRLEFRYDLGDGSGPIVLTSSVPLQVNKWSDVILSRVAKMITMEINNKITQVSGTVTSPRNELILNTPLYIGGYDESIVLNNNTGVRGGFSGCIKDVSVFNKPIDIVNKAIKSENVQECNVQDYETHTDRGDIPENEIKETTCFPSRCRNGGFCRSSDAYACTCQPGFSGQYCEHRASYTARDPCRQNPCVNGGTCRRDFARGGLNYTCDCPLGFAGAICQMSLQLVHSVGFQSDGYMELPGSLLYYDKLVTDPAIVALAIHTTSDGVLLYQREVAARPGYGDFILLRVENGKVVFEWDLGGGTSRLVVDEVLVTDGERHQIIAKLSGDRSAYLSVDEQQRTGASTGFSNIMSADSNIYIGGIPDDLNVRRYPGLSGCFDHVELMSSGRGLNLGEEAVTAKNARLCRN</sequence>
<feature type="domain" description="EGF-like" evidence="17">
    <location>
        <begin position="3006"/>
        <end position="3042"/>
    </location>
</feature>
<feature type="disulfide bond" evidence="12">
    <location>
        <begin position="259"/>
        <end position="271"/>
    </location>
</feature>
<feature type="domain" description="Laminin G" evidence="16">
    <location>
        <begin position="3371"/>
        <end position="3550"/>
    </location>
</feature>
<evidence type="ECO:0000256" key="11">
    <source>
        <dbReference type="PROSITE-ProRule" id="PRU00076"/>
    </source>
</evidence>
<keyword evidence="7 11" id="KW-1015">Disulfide bond</keyword>
<dbReference type="InterPro" id="IPR036179">
    <property type="entry name" value="Ig-like_dom_sf"/>
</dbReference>
<dbReference type="InterPro" id="IPR000742">
    <property type="entry name" value="EGF"/>
</dbReference>
<proteinExistence type="predicted"/>
<dbReference type="SMART" id="SM00408">
    <property type="entry name" value="IGc2"/>
    <property type="match status" value="13"/>
</dbReference>
<dbReference type="Pfam" id="PF07679">
    <property type="entry name" value="I-set"/>
    <property type="match status" value="2"/>
</dbReference>
<evidence type="ECO:0000256" key="2">
    <source>
        <dbReference type="ARBA" id="ARBA00022525"/>
    </source>
</evidence>
<evidence type="ECO:0000256" key="10">
    <source>
        <dbReference type="ARBA" id="ARBA00023319"/>
    </source>
</evidence>
<feature type="disulfide bond" evidence="12">
    <location>
        <begin position="221"/>
        <end position="239"/>
    </location>
</feature>
<dbReference type="Pfam" id="PF13927">
    <property type="entry name" value="Ig_3"/>
    <property type="match status" value="9"/>
</dbReference>
<evidence type="ECO:0000256" key="4">
    <source>
        <dbReference type="ARBA" id="ARBA00022729"/>
    </source>
</evidence>
<feature type="disulfide bond" evidence="12">
    <location>
        <begin position="552"/>
        <end position="564"/>
    </location>
</feature>
<dbReference type="PROSITE" id="PS00010">
    <property type="entry name" value="ASX_HYDROXYL"/>
    <property type="match status" value="1"/>
</dbReference>
<dbReference type="InterPro" id="IPR001881">
    <property type="entry name" value="EGF-like_Ca-bd_dom"/>
</dbReference>
<feature type="disulfide bond" evidence="11">
    <location>
        <begin position="3069"/>
        <end position="3078"/>
    </location>
</feature>
<dbReference type="PROSITE" id="PS50025">
    <property type="entry name" value="LAM_G_DOMAIN"/>
    <property type="match status" value="3"/>
</dbReference>
<dbReference type="Pfam" id="PF02210">
    <property type="entry name" value="Laminin_G_2"/>
    <property type="match status" value="1"/>
</dbReference>
<evidence type="ECO:0000259" key="20">
    <source>
        <dbReference type="PROSITE" id="PS51115"/>
    </source>
</evidence>
<keyword evidence="6" id="KW-0084">Basement membrane</keyword>
<accession>A0ABQ7R7W1</accession>
<feature type="domain" description="Ig-like" evidence="19">
    <location>
        <begin position="2084"/>
        <end position="2160"/>
    </location>
</feature>
<dbReference type="SUPFAM" id="SSF57196">
    <property type="entry name" value="EGF/Laminin"/>
    <property type="match status" value="2"/>
</dbReference>
<evidence type="ECO:0000259" key="17">
    <source>
        <dbReference type="PROSITE" id="PS50026"/>
    </source>
</evidence>
<feature type="disulfide bond" evidence="11">
    <location>
        <begin position="3048"/>
        <end position="3058"/>
    </location>
</feature>
<dbReference type="SUPFAM" id="SSF49899">
    <property type="entry name" value="Concanavalin A-like lectins/glucanases"/>
    <property type="match status" value="3"/>
</dbReference>
<dbReference type="InterPro" id="IPR056863">
    <property type="entry name" value="LMN_ATRN_NET-like_EGF"/>
</dbReference>
<keyword evidence="8" id="KW-0325">Glycoprotein</keyword>
<dbReference type="Pfam" id="PF24973">
    <property type="entry name" value="EGF_LMN_ATRN"/>
    <property type="match status" value="1"/>
</dbReference>
<dbReference type="EMBL" id="JAHIBW010000001">
    <property type="protein sequence ID" value="KAG7313387.1"/>
    <property type="molecule type" value="Genomic_DNA"/>
</dbReference>
<comment type="caution">
    <text evidence="11">Lacks conserved residue(s) required for the propagation of feature annotation.</text>
</comment>
<dbReference type="PROSITE" id="PS50068">
    <property type="entry name" value="LDLRA_2"/>
    <property type="match status" value="10"/>
</dbReference>